<gene>
    <name evidence="2" type="ORF">OHU69_45860</name>
</gene>
<evidence type="ECO:0000256" key="1">
    <source>
        <dbReference type="SAM" id="MobiDB-lite"/>
    </source>
</evidence>
<feature type="compositionally biased region" description="Basic and acidic residues" evidence="1">
    <location>
        <begin position="172"/>
        <end position="186"/>
    </location>
</feature>
<reference evidence="2" key="1">
    <citation type="submission" date="2022-10" db="EMBL/GenBank/DDBJ databases">
        <title>The complete genomes of actinobacterial strains from the NBC collection.</title>
        <authorList>
            <person name="Joergensen T.S."/>
            <person name="Alvarez Arevalo M."/>
            <person name="Sterndorff E.B."/>
            <person name="Faurdal D."/>
            <person name="Vuksanovic O."/>
            <person name="Mourched A.-S."/>
            <person name="Charusanti P."/>
            <person name="Shaw S."/>
            <person name="Blin K."/>
            <person name="Weber T."/>
        </authorList>
    </citation>
    <scope>NUCLEOTIDE SEQUENCE</scope>
    <source>
        <strain evidence="2">NBC_00119</strain>
    </source>
</reference>
<organism evidence="2">
    <name type="scientific">Streptomyces sp. NBC_00119</name>
    <dbReference type="NCBI Taxonomy" id="2975659"/>
    <lineage>
        <taxon>Bacteria</taxon>
        <taxon>Bacillati</taxon>
        <taxon>Actinomycetota</taxon>
        <taxon>Actinomycetes</taxon>
        <taxon>Kitasatosporales</taxon>
        <taxon>Streptomycetaceae</taxon>
        <taxon>Streptomyces</taxon>
    </lineage>
</organism>
<dbReference type="NCBIfam" id="NF047509">
    <property type="entry name" value="Rv3131_FMN_oxido"/>
    <property type="match status" value="1"/>
</dbReference>
<dbReference type="GO" id="GO:0016491">
    <property type="term" value="F:oxidoreductase activity"/>
    <property type="evidence" value="ECO:0007669"/>
    <property type="project" value="InterPro"/>
</dbReference>
<feature type="region of interest" description="Disordered" evidence="1">
    <location>
        <begin position="172"/>
        <end position="203"/>
    </location>
</feature>
<dbReference type="EMBL" id="CP108195">
    <property type="protein sequence ID" value="WTS17716.1"/>
    <property type="molecule type" value="Genomic_DNA"/>
</dbReference>
<protein>
    <submittedName>
        <fullName evidence="2">Nitroreductase</fullName>
    </submittedName>
</protein>
<accession>A0AAU1UKG1</accession>
<dbReference type="Gene3D" id="3.40.109.10">
    <property type="entry name" value="NADH Oxidase"/>
    <property type="match status" value="2"/>
</dbReference>
<dbReference type="PANTHER" id="PTHR23026">
    <property type="entry name" value="NADPH NITROREDUCTASE"/>
    <property type="match status" value="1"/>
</dbReference>
<dbReference type="AlphaFoldDB" id="A0AAU1UKG1"/>
<dbReference type="InterPro" id="IPR000415">
    <property type="entry name" value="Nitroreductase-like"/>
</dbReference>
<proteinExistence type="predicted"/>
<evidence type="ECO:0000313" key="2">
    <source>
        <dbReference type="EMBL" id="WTS17716.1"/>
    </source>
</evidence>
<dbReference type="PANTHER" id="PTHR23026:SF123">
    <property type="entry name" value="NAD(P)H NITROREDUCTASE RV3131-RELATED"/>
    <property type="match status" value="1"/>
</dbReference>
<dbReference type="SUPFAM" id="SSF55469">
    <property type="entry name" value="FMN-dependent nitroreductase-like"/>
    <property type="match status" value="2"/>
</dbReference>
<dbReference type="InterPro" id="IPR050627">
    <property type="entry name" value="Nitroreductase/BluB"/>
</dbReference>
<sequence>MSAQPLETVAVASLIEDAVTAPSMHNAQPWRFVCRPSSGTVELYGDSTRTMPHTDPNHRALHLGCAASLFNLRVAAVRAGREPVVRLLPDPHDPWFLAEVHLREPTAALEAQLALFHPALRRRHTSRFPFTDEEIPAPILDGLRAAALLEECKLMLPDAWHTEAVLDLVHDSENREGSNPAVREETVAWTRTGAPGEGPATEGIPAYAFGPRQSGMSAPVRDFGSWRPVMARDSAVFEKHPHIALLGTSGDTPTDWMKAGQALQRILLQATLDGLVTSMTSQPLEWPELRWAVRDPSDTMGHVHMVIRLGYGPQGPATPRRPAQDVLTVV</sequence>
<name>A0AAU1UKG1_9ACTN</name>